<reference evidence="1" key="1">
    <citation type="journal article" date="2019" name="bioRxiv">
        <title>The Genome of the Zebra Mussel, Dreissena polymorpha: A Resource for Invasive Species Research.</title>
        <authorList>
            <person name="McCartney M.A."/>
            <person name="Auch B."/>
            <person name="Kono T."/>
            <person name="Mallez S."/>
            <person name="Zhang Y."/>
            <person name="Obille A."/>
            <person name="Becker A."/>
            <person name="Abrahante J.E."/>
            <person name="Garbe J."/>
            <person name="Badalamenti J.P."/>
            <person name="Herman A."/>
            <person name="Mangelson H."/>
            <person name="Liachko I."/>
            <person name="Sullivan S."/>
            <person name="Sone E.D."/>
            <person name="Koren S."/>
            <person name="Silverstein K.A.T."/>
            <person name="Beckman K.B."/>
            <person name="Gohl D.M."/>
        </authorList>
    </citation>
    <scope>NUCLEOTIDE SEQUENCE</scope>
    <source>
        <strain evidence="1">Duluth1</strain>
        <tissue evidence="1">Whole animal</tissue>
    </source>
</reference>
<keyword evidence="2" id="KW-1185">Reference proteome</keyword>
<dbReference type="AlphaFoldDB" id="A0A9D4ENF4"/>
<evidence type="ECO:0000313" key="1">
    <source>
        <dbReference type="EMBL" id="KAH3782669.1"/>
    </source>
</evidence>
<proteinExistence type="predicted"/>
<comment type="caution">
    <text evidence="1">The sequence shown here is derived from an EMBL/GenBank/DDBJ whole genome shotgun (WGS) entry which is preliminary data.</text>
</comment>
<protein>
    <submittedName>
        <fullName evidence="1">Uncharacterized protein</fullName>
    </submittedName>
</protein>
<dbReference type="EMBL" id="JAIWYP010000008">
    <property type="protein sequence ID" value="KAH3782669.1"/>
    <property type="molecule type" value="Genomic_DNA"/>
</dbReference>
<organism evidence="1 2">
    <name type="scientific">Dreissena polymorpha</name>
    <name type="common">Zebra mussel</name>
    <name type="synonym">Mytilus polymorpha</name>
    <dbReference type="NCBI Taxonomy" id="45954"/>
    <lineage>
        <taxon>Eukaryota</taxon>
        <taxon>Metazoa</taxon>
        <taxon>Spiralia</taxon>
        <taxon>Lophotrochozoa</taxon>
        <taxon>Mollusca</taxon>
        <taxon>Bivalvia</taxon>
        <taxon>Autobranchia</taxon>
        <taxon>Heteroconchia</taxon>
        <taxon>Euheterodonta</taxon>
        <taxon>Imparidentia</taxon>
        <taxon>Neoheterodontei</taxon>
        <taxon>Myida</taxon>
        <taxon>Dreissenoidea</taxon>
        <taxon>Dreissenidae</taxon>
        <taxon>Dreissena</taxon>
    </lineage>
</organism>
<accession>A0A9D4ENF4</accession>
<gene>
    <name evidence="1" type="ORF">DPMN_160588</name>
</gene>
<dbReference type="Proteomes" id="UP000828390">
    <property type="component" value="Unassembled WGS sequence"/>
</dbReference>
<sequence>MSIKGKLVKVQRTILAPEVCKPKVPVSIMPAPTVQYFTAPAPDLALTSLITALTEHNLPHSIKHYWKRKLEAK</sequence>
<evidence type="ECO:0000313" key="2">
    <source>
        <dbReference type="Proteomes" id="UP000828390"/>
    </source>
</evidence>
<name>A0A9D4ENF4_DREPO</name>
<reference evidence="1" key="2">
    <citation type="submission" date="2020-11" db="EMBL/GenBank/DDBJ databases">
        <authorList>
            <person name="McCartney M.A."/>
            <person name="Auch B."/>
            <person name="Kono T."/>
            <person name="Mallez S."/>
            <person name="Becker A."/>
            <person name="Gohl D.M."/>
            <person name="Silverstein K.A.T."/>
            <person name="Koren S."/>
            <person name="Bechman K.B."/>
            <person name="Herman A."/>
            <person name="Abrahante J.E."/>
            <person name="Garbe J."/>
        </authorList>
    </citation>
    <scope>NUCLEOTIDE SEQUENCE</scope>
    <source>
        <strain evidence="1">Duluth1</strain>
        <tissue evidence="1">Whole animal</tissue>
    </source>
</reference>